<feature type="region of interest" description="Disordered" evidence="2">
    <location>
        <begin position="111"/>
        <end position="144"/>
    </location>
</feature>
<evidence type="ECO:0000259" key="3">
    <source>
        <dbReference type="Pfam" id="PF07593"/>
    </source>
</evidence>
<dbReference type="Pfam" id="PF13517">
    <property type="entry name" value="FG-GAP_3"/>
    <property type="match status" value="2"/>
</dbReference>
<dbReference type="Pfam" id="PF07593">
    <property type="entry name" value="UnbV_ASPIC"/>
    <property type="match status" value="1"/>
</dbReference>
<organism evidence="4 5">
    <name type="scientific">Roseiconus nitratireducens</name>
    <dbReference type="NCBI Taxonomy" id="2605748"/>
    <lineage>
        <taxon>Bacteria</taxon>
        <taxon>Pseudomonadati</taxon>
        <taxon>Planctomycetota</taxon>
        <taxon>Planctomycetia</taxon>
        <taxon>Pirellulales</taxon>
        <taxon>Pirellulaceae</taxon>
        <taxon>Roseiconus</taxon>
    </lineage>
</organism>
<dbReference type="InterPro" id="IPR013517">
    <property type="entry name" value="FG-GAP"/>
</dbReference>
<dbReference type="PANTHER" id="PTHR16026:SF0">
    <property type="entry name" value="CARTILAGE ACIDIC PROTEIN 1"/>
    <property type="match status" value="1"/>
</dbReference>
<sequence>MPGSNSPLPLLLAVGVLLSLSVGCQPERTAADVSEGQLTRVASSRHVAETAPSTHQLFDEVGRKSGLNFQHVSGRSLEYRFYEIVGSGAALFDFDGDGDLDIYLVQGHQWDSQSRPPVPQSPVPSDRLFRNDSPQGSSDGDLKFTDVTQSSGLADATGYGQGVACGDYDNDGDVDLYVTNFGPNQLWRNNGDGTFTDVTKQSGAESERWSSSAAFLDFDRDGWFDLYVCNYVNYSFATDKPCFGANGTRDYCGPNSYQGEPDKLFRNDGHGHFIDVSAEAGIASHDGPGLGVVCADFNGDQWPDIYVTNDGMPNRLWMNRCNGSFEDSALLSGCAYNGIGAAEAGMGVDAADCDGDGDEDLFMAHLTNETNTLYLNDGRGGFSDRTNTANLGSNSQAMTGFGAGWIDYDNDGWLDVLVVNGTVKRENLAISGNDRFPRGQPNQLFRNQGGTFAEISDQVDPAFRLAEMSRGLALGDIDNDGDTDFVVVNNEGRARLYRNQVGHTNPWLGLNLVDASGSRCQLGAVVRLQLENGRVIHRRVRRDGSYCSSHDARVLIGVPRDQNIHSVHVTWPDGTAERFAPPSPGRYTTLKQGSGEIDPS</sequence>
<protein>
    <submittedName>
        <fullName evidence="4">CRTAC1 family protein</fullName>
    </submittedName>
</protein>
<dbReference type="InterPro" id="IPR011519">
    <property type="entry name" value="UnbV_ASPIC"/>
</dbReference>
<name>A0A5M6D247_9BACT</name>
<dbReference type="InterPro" id="IPR028994">
    <property type="entry name" value="Integrin_alpha_N"/>
</dbReference>
<evidence type="ECO:0000256" key="2">
    <source>
        <dbReference type="SAM" id="MobiDB-lite"/>
    </source>
</evidence>
<dbReference type="RefSeq" id="WP_150079398.1">
    <property type="nucleotide sequence ID" value="NZ_VWOX01000021.1"/>
</dbReference>
<comment type="caution">
    <text evidence="4">The sequence shown here is derived from an EMBL/GenBank/DDBJ whole genome shotgun (WGS) entry which is preliminary data.</text>
</comment>
<reference evidence="4 5" key="1">
    <citation type="submission" date="2019-08" db="EMBL/GenBank/DDBJ databases">
        <authorList>
            <person name="Dhanesh K."/>
            <person name="Kumar G."/>
            <person name="Sasikala C."/>
            <person name="Venkata Ramana C."/>
        </authorList>
    </citation>
    <scope>NUCLEOTIDE SEQUENCE [LARGE SCALE GENOMIC DNA]</scope>
    <source>
        <strain evidence="4 5">JC645</strain>
    </source>
</reference>
<keyword evidence="5" id="KW-1185">Reference proteome</keyword>
<feature type="region of interest" description="Disordered" evidence="2">
    <location>
        <begin position="574"/>
        <end position="600"/>
    </location>
</feature>
<proteinExistence type="predicted"/>
<dbReference type="Proteomes" id="UP000324479">
    <property type="component" value="Unassembled WGS sequence"/>
</dbReference>
<evidence type="ECO:0000313" key="5">
    <source>
        <dbReference type="Proteomes" id="UP000324479"/>
    </source>
</evidence>
<dbReference type="PANTHER" id="PTHR16026">
    <property type="entry name" value="CARTILAGE ACIDIC PROTEIN 1"/>
    <property type="match status" value="1"/>
</dbReference>
<accession>A0A5M6D247</accession>
<gene>
    <name evidence="4" type="ORF">FYK55_25120</name>
</gene>
<dbReference type="EMBL" id="VWOX01000021">
    <property type="protein sequence ID" value="KAA5539205.1"/>
    <property type="molecule type" value="Genomic_DNA"/>
</dbReference>
<evidence type="ECO:0000313" key="4">
    <source>
        <dbReference type="EMBL" id="KAA5539205.1"/>
    </source>
</evidence>
<dbReference type="AlphaFoldDB" id="A0A5M6D247"/>
<dbReference type="Gene3D" id="2.130.10.130">
    <property type="entry name" value="Integrin alpha, N-terminal"/>
    <property type="match status" value="2"/>
</dbReference>
<dbReference type="InterPro" id="IPR027039">
    <property type="entry name" value="Crtac1"/>
</dbReference>
<evidence type="ECO:0000256" key="1">
    <source>
        <dbReference type="ARBA" id="ARBA00022729"/>
    </source>
</evidence>
<dbReference type="SUPFAM" id="SSF69318">
    <property type="entry name" value="Integrin alpha N-terminal domain"/>
    <property type="match status" value="1"/>
</dbReference>
<keyword evidence="1" id="KW-0732">Signal</keyword>
<feature type="domain" description="ASPIC/UnbV" evidence="3">
    <location>
        <begin position="522"/>
        <end position="588"/>
    </location>
</feature>